<name>A0ABD3F5J2_9STRA</name>
<evidence type="ECO:0000313" key="2">
    <source>
        <dbReference type="EMBL" id="KAL3661978.1"/>
    </source>
</evidence>
<reference evidence="2 3" key="1">
    <citation type="submission" date="2024-09" db="EMBL/GenBank/DDBJ databases">
        <title>Genome sequencing and assembly of Phytophthora oleae, isolate VK10A, causative agent of rot of olive drupes.</title>
        <authorList>
            <person name="Conti Taguali S."/>
            <person name="Riolo M."/>
            <person name="La Spada F."/>
            <person name="Cacciola S.O."/>
            <person name="Dionisio G."/>
        </authorList>
    </citation>
    <scope>NUCLEOTIDE SEQUENCE [LARGE SCALE GENOMIC DNA]</scope>
    <source>
        <strain evidence="2 3">VK10A</strain>
    </source>
</reference>
<dbReference type="Proteomes" id="UP001632037">
    <property type="component" value="Unassembled WGS sequence"/>
</dbReference>
<protein>
    <submittedName>
        <fullName evidence="2">Uncharacterized protein</fullName>
    </submittedName>
</protein>
<proteinExistence type="predicted"/>
<sequence>MKEQRGKAKTPVKWTGPAYAVAVGRPNSLKRFDSYEEAVEFLDKHNWRKMPNSGLADVKTVKTEDSWATESNGTTDSGSEDSSTADDHAEIDSTVSNEADPDENTILSMISPKRKRDDSEDVEGQSPTQRQNVDNTMPETLYAFCNARIVPADDGKENMMMLCTFPNHSEWDVQQNVRSADNNVLQAGLLAVEEALKRANREDPECKADLTIFTVGWQLFDALNEHDRKEVENRDVLQNIMEEKGGRNLNVCRLQDGFELRGPRNPSNA</sequence>
<dbReference type="EMBL" id="JBIMZQ010000033">
    <property type="protein sequence ID" value="KAL3661978.1"/>
    <property type="molecule type" value="Genomic_DNA"/>
</dbReference>
<keyword evidence="3" id="KW-1185">Reference proteome</keyword>
<accession>A0ABD3F5J2</accession>
<evidence type="ECO:0000313" key="3">
    <source>
        <dbReference type="Proteomes" id="UP001632037"/>
    </source>
</evidence>
<organism evidence="2 3">
    <name type="scientific">Phytophthora oleae</name>
    <dbReference type="NCBI Taxonomy" id="2107226"/>
    <lineage>
        <taxon>Eukaryota</taxon>
        <taxon>Sar</taxon>
        <taxon>Stramenopiles</taxon>
        <taxon>Oomycota</taxon>
        <taxon>Peronosporomycetes</taxon>
        <taxon>Peronosporales</taxon>
        <taxon>Peronosporaceae</taxon>
        <taxon>Phytophthora</taxon>
    </lineage>
</organism>
<gene>
    <name evidence="2" type="ORF">V7S43_012785</name>
</gene>
<feature type="region of interest" description="Disordered" evidence="1">
    <location>
        <begin position="44"/>
        <end position="135"/>
    </location>
</feature>
<comment type="caution">
    <text evidence="2">The sequence shown here is derived from an EMBL/GenBank/DDBJ whole genome shotgun (WGS) entry which is preliminary data.</text>
</comment>
<feature type="compositionally biased region" description="Polar residues" evidence="1">
    <location>
        <begin position="125"/>
        <end position="135"/>
    </location>
</feature>
<evidence type="ECO:0000256" key="1">
    <source>
        <dbReference type="SAM" id="MobiDB-lite"/>
    </source>
</evidence>
<dbReference type="AlphaFoldDB" id="A0ABD3F5J2"/>